<dbReference type="AlphaFoldDB" id="A0A9W9DE14"/>
<organism evidence="1 2">
    <name type="scientific">Lentinula aciculospora</name>
    <dbReference type="NCBI Taxonomy" id="153920"/>
    <lineage>
        <taxon>Eukaryota</taxon>
        <taxon>Fungi</taxon>
        <taxon>Dikarya</taxon>
        <taxon>Basidiomycota</taxon>
        <taxon>Agaricomycotina</taxon>
        <taxon>Agaricomycetes</taxon>
        <taxon>Agaricomycetidae</taxon>
        <taxon>Agaricales</taxon>
        <taxon>Marasmiineae</taxon>
        <taxon>Omphalotaceae</taxon>
        <taxon>Lentinula</taxon>
    </lineage>
</organism>
<comment type="caution">
    <text evidence="1">The sequence shown here is derived from an EMBL/GenBank/DDBJ whole genome shotgun (WGS) entry which is preliminary data.</text>
</comment>
<dbReference type="EMBL" id="JAOTPV010000077">
    <property type="protein sequence ID" value="KAJ4465458.1"/>
    <property type="molecule type" value="Genomic_DNA"/>
</dbReference>
<name>A0A9W9DE14_9AGAR</name>
<gene>
    <name evidence="1" type="ORF">J3R30DRAFT_3414060</name>
</gene>
<evidence type="ECO:0000313" key="2">
    <source>
        <dbReference type="Proteomes" id="UP001150266"/>
    </source>
</evidence>
<sequence>MTPEELRTLANRYEKLFPADITQSTPKAETTPEERTTIHGILKTLFETGKLDRTLDTKSEPPSFNQLSKVERSNSDKNLFKLRFLAGPLRQTYYAFVRVDKKMGFVFRYWSEMIIVASNI</sequence>
<dbReference type="Proteomes" id="UP001150266">
    <property type="component" value="Unassembled WGS sequence"/>
</dbReference>
<reference evidence="1" key="1">
    <citation type="submission" date="2022-08" db="EMBL/GenBank/DDBJ databases">
        <title>A Global Phylogenomic Analysis of the Shiitake Genus Lentinula.</title>
        <authorList>
            <consortium name="DOE Joint Genome Institute"/>
            <person name="Sierra-Patev S."/>
            <person name="Min B."/>
            <person name="Naranjo-Ortiz M."/>
            <person name="Looney B."/>
            <person name="Konkel Z."/>
            <person name="Slot J.C."/>
            <person name="Sakamoto Y."/>
            <person name="Steenwyk J.L."/>
            <person name="Rokas A."/>
            <person name="Carro J."/>
            <person name="Camarero S."/>
            <person name="Ferreira P."/>
            <person name="Molpeceres G."/>
            <person name="Ruiz-Duenas F.J."/>
            <person name="Serrano A."/>
            <person name="Henrissat B."/>
            <person name="Drula E."/>
            <person name="Hughes K.W."/>
            <person name="Mata J.L."/>
            <person name="Ishikawa N.K."/>
            <person name="Vargas-Isla R."/>
            <person name="Ushijima S."/>
            <person name="Smith C.A."/>
            <person name="Ahrendt S."/>
            <person name="Andreopoulos W."/>
            <person name="He G."/>
            <person name="Labutti K."/>
            <person name="Lipzen A."/>
            <person name="Ng V."/>
            <person name="Riley R."/>
            <person name="Sandor L."/>
            <person name="Barry K."/>
            <person name="Martinez A.T."/>
            <person name="Xiao Y."/>
            <person name="Gibbons J.G."/>
            <person name="Terashima K."/>
            <person name="Grigoriev I.V."/>
            <person name="Hibbett D.S."/>
        </authorList>
    </citation>
    <scope>NUCLEOTIDE SEQUENCE</scope>
    <source>
        <strain evidence="1">JLM2183</strain>
    </source>
</reference>
<evidence type="ECO:0000313" key="1">
    <source>
        <dbReference type="EMBL" id="KAJ4465458.1"/>
    </source>
</evidence>
<protein>
    <submittedName>
        <fullName evidence="1">Uncharacterized protein</fullName>
    </submittedName>
</protein>
<proteinExistence type="predicted"/>
<keyword evidence="2" id="KW-1185">Reference proteome</keyword>
<accession>A0A9W9DE14</accession>